<dbReference type="Pfam" id="PF13439">
    <property type="entry name" value="Glyco_transf_4"/>
    <property type="match status" value="1"/>
</dbReference>
<gene>
    <name evidence="3" type="ORF">FYJ29_11935</name>
</gene>
<organism evidence="3 4">
    <name type="scientific">Sodaliphilus pleomorphus</name>
    <dbReference type="NCBI Taxonomy" id="2606626"/>
    <lineage>
        <taxon>Bacteria</taxon>
        <taxon>Pseudomonadati</taxon>
        <taxon>Bacteroidota</taxon>
        <taxon>Bacteroidia</taxon>
        <taxon>Bacteroidales</taxon>
        <taxon>Muribaculaceae</taxon>
        <taxon>Sodaliphilus</taxon>
    </lineage>
</organism>
<reference evidence="3 4" key="1">
    <citation type="submission" date="2019-08" db="EMBL/GenBank/DDBJ databases">
        <title>In-depth cultivation of the pig gut microbiome towards novel bacterial diversity and tailored functional studies.</title>
        <authorList>
            <person name="Wylensek D."/>
            <person name="Hitch T.C.A."/>
            <person name="Clavel T."/>
        </authorList>
    </citation>
    <scope>NUCLEOTIDE SEQUENCE [LARGE SCALE GENOMIC DNA]</scope>
    <source>
        <strain evidence="3 4">Oil-RF-744-WCA-WT-10</strain>
    </source>
</reference>
<name>A0A6L5XG68_9BACT</name>
<dbReference type="InterPro" id="IPR028098">
    <property type="entry name" value="Glyco_trans_4-like_N"/>
</dbReference>
<proteinExistence type="predicted"/>
<evidence type="ECO:0000259" key="1">
    <source>
        <dbReference type="Pfam" id="PF00534"/>
    </source>
</evidence>
<dbReference type="GO" id="GO:0016757">
    <property type="term" value="F:glycosyltransferase activity"/>
    <property type="evidence" value="ECO:0007669"/>
    <property type="project" value="InterPro"/>
</dbReference>
<accession>A0A6L5XG68</accession>
<dbReference type="EMBL" id="VULT01000022">
    <property type="protein sequence ID" value="MSS18458.1"/>
    <property type="molecule type" value="Genomic_DNA"/>
</dbReference>
<comment type="caution">
    <text evidence="3">The sequence shown here is derived from an EMBL/GenBank/DDBJ whole genome shotgun (WGS) entry which is preliminary data.</text>
</comment>
<dbReference type="Pfam" id="PF00534">
    <property type="entry name" value="Glycos_transf_1"/>
    <property type="match status" value="1"/>
</dbReference>
<feature type="domain" description="Glycosyl transferase family 1" evidence="1">
    <location>
        <begin position="178"/>
        <end position="343"/>
    </location>
</feature>
<keyword evidence="4" id="KW-1185">Reference proteome</keyword>
<dbReference type="Gene3D" id="3.40.50.2000">
    <property type="entry name" value="Glycogen Phosphorylase B"/>
    <property type="match status" value="2"/>
</dbReference>
<protein>
    <submittedName>
        <fullName evidence="3">Glycosyltransferase family 4 protein</fullName>
    </submittedName>
</protein>
<evidence type="ECO:0000313" key="3">
    <source>
        <dbReference type="EMBL" id="MSS18458.1"/>
    </source>
</evidence>
<feature type="domain" description="Glycosyltransferase subfamily 4-like N-terminal" evidence="2">
    <location>
        <begin position="14"/>
        <end position="150"/>
    </location>
</feature>
<sequence length="369" mass="42168">MINVFHIVSNKIWSGPEQYAYDLALRLRNDDNYYIEVVCKKSEAVFNKFRSLEIPVSILPLKGLTDLDSPVRFARLLKRGQNIIHVHTFHDAFAAIWAKHIAENPNTRIVLTLHGVNRPRINYLSKKVYRDLDRIVFVSQRSYDEFVPRITRLDRKKCVIVRDSVLPARSEKLAQAPQLRQQLGIGSDQALIMYHGRLSHDKGLDVLLRAITQLDSSKYHLVILGEGNHKYVAQQKAFIVANQLVHNVTFLGFSDNVQAYIRQCDFGVLPSVVPEALGLSNLEYMMHGKAHIATNNGAQLEYLENGKNALLVDPDNPYELAQAIEQLTTDAVLRSRIGMQARHDFNDHLNYDTFYKQMTELYASLFKAP</sequence>
<dbReference type="PANTHER" id="PTHR12526:SF634">
    <property type="entry name" value="BLL3361 PROTEIN"/>
    <property type="match status" value="1"/>
</dbReference>
<dbReference type="SUPFAM" id="SSF53756">
    <property type="entry name" value="UDP-Glycosyltransferase/glycogen phosphorylase"/>
    <property type="match status" value="1"/>
</dbReference>
<dbReference type="RefSeq" id="WP_154327655.1">
    <property type="nucleotide sequence ID" value="NZ_CP045696.1"/>
</dbReference>
<dbReference type="InterPro" id="IPR001296">
    <property type="entry name" value="Glyco_trans_1"/>
</dbReference>
<dbReference type="CDD" id="cd03801">
    <property type="entry name" value="GT4_PimA-like"/>
    <property type="match status" value="1"/>
</dbReference>
<keyword evidence="3" id="KW-0808">Transferase</keyword>
<dbReference type="AlphaFoldDB" id="A0A6L5XG68"/>
<evidence type="ECO:0000259" key="2">
    <source>
        <dbReference type="Pfam" id="PF13439"/>
    </source>
</evidence>
<evidence type="ECO:0000313" key="4">
    <source>
        <dbReference type="Proteomes" id="UP000483362"/>
    </source>
</evidence>
<dbReference type="PANTHER" id="PTHR12526">
    <property type="entry name" value="GLYCOSYLTRANSFERASE"/>
    <property type="match status" value="1"/>
</dbReference>
<dbReference type="Proteomes" id="UP000483362">
    <property type="component" value="Unassembled WGS sequence"/>
</dbReference>